<evidence type="ECO:0000313" key="2">
    <source>
        <dbReference type="Proteomes" id="UP000789405"/>
    </source>
</evidence>
<dbReference type="Gene3D" id="2.60.120.200">
    <property type="match status" value="1"/>
</dbReference>
<dbReference type="AlphaFoldDB" id="A0A9N9PE06"/>
<evidence type="ECO:0000313" key="1">
    <source>
        <dbReference type="EMBL" id="CAG8807750.1"/>
    </source>
</evidence>
<dbReference type="EMBL" id="CAJVPY010042932">
    <property type="protein sequence ID" value="CAG8807750.1"/>
    <property type="molecule type" value="Genomic_DNA"/>
</dbReference>
<reference evidence="1" key="1">
    <citation type="submission" date="2021-06" db="EMBL/GenBank/DDBJ databases">
        <authorList>
            <person name="Kallberg Y."/>
            <person name="Tangrot J."/>
            <person name="Rosling A."/>
        </authorList>
    </citation>
    <scope>NUCLEOTIDE SEQUENCE</scope>
    <source>
        <strain evidence="1">MA453B</strain>
    </source>
</reference>
<protein>
    <submittedName>
        <fullName evidence="1">10774_t:CDS:1</fullName>
    </submittedName>
</protein>
<feature type="non-terminal residue" evidence="1">
    <location>
        <position position="125"/>
    </location>
</feature>
<organism evidence="1 2">
    <name type="scientific">Dentiscutata erythropus</name>
    <dbReference type="NCBI Taxonomy" id="1348616"/>
    <lineage>
        <taxon>Eukaryota</taxon>
        <taxon>Fungi</taxon>
        <taxon>Fungi incertae sedis</taxon>
        <taxon>Mucoromycota</taxon>
        <taxon>Glomeromycotina</taxon>
        <taxon>Glomeromycetes</taxon>
        <taxon>Diversisporales</taxon>
        <taxon>Gigasporaceae</taxon>
        <taxon>Dentiscutata</taxon>
    </lineage>
</organism>
<gene>
    <name evidence="1" type="ORF">DERYTH_LOCUS24740</name>
</gene>
<dbReference type="OrthoDB" id="2324354at2759"/>
<dbReference type="InterPro" id="IPR013320">
    <property type="entry name" value="ConA-like_dom_sf"/>
</dbReference>
<accession>A0A9N9PE06</accession>
<dbReference type="Proteomes" id="UP000789405">
    <property type="component" value="Unassembled WGS sequence"/>
</dbReference>
<sequence length="125" mass="14524">KMKNYIVREWAEIISDPVSFGDQEQKVVQHVDLPLVKNELSITLRISLKQHAFDWASIFHKGTENLIHTPGLRFTPHKSALHARFTENWNGNVGIEALDGLSLQQWYHITYTLSDPEKRLDIYIN</sequence>
<feature type="non-terminal residue" evidence="1">
    <location>
        <position position="1"/>
    </location>
</feature>
<name>A0A9N9PE06_9GLOM</name>
<comment type="caution">
    <text evidence="1">The sequence shown here is derived from an EMBL/GenBank/DDBJ whole genome shotgun (WGS) entry which is preliminary data.</text>
</comment>
<proteinExistence type="predicted"/>
<keyword evidence="2" id="KW-1185">Reference proteome</keyword>
<dbReference type="SUPFAM" id="SSF49899">
    <property type="entry name" value="Concanavalin A-like lectins/glucanases"/>
    <property type="match status" value="1"/>
</dbReference>